<keyword evidence="1" id="KW-0472">Membrane</keyword>
<sequence length="159" mass="17025">MGGGGSGSGQEHLPVVDLDLVEHAESEYRAIFQTGSAEEVEAARFRLIWALVHSAQHRHQARGQELCRTALAALKPPGDREYRYLAAVAAYKMGHYIEARRELAKLLQEQPGFRQAEFLRGLTEDAIVREGLLGVGVVGLGAAVAGVALALLLGGGGRK</sequence>
<reference evidence="2" key="1">
    <citation type="journal article" date="2020" name="bioRxiv">
        <title>Comparative genomics of Chlamydomonas.</title>
        <authorList>
            <person name="Craig R.J."/>
            <person name="Hasan A.R."/>
            <person name="Ness R.W."/>
            <person name="Keightley P.D."/>
        </authorList>
    </citation>
    <scope>NUCLEOTIDE SEQUENCE</scope>
    <source>
        <strain evidence="2">SAG 7.73</strain>
    </source>
</reference>
<evidence type="ECO:0000313" key="2">
    <source>
        <dbReference type="EMBL" id="KAG2428352.1"/>
    </source>
</evidence>
<dbReference type="PANTHER" id="PTHR13247">
    <property type="entry name" value="TETRATRICOPEPTIDE REPEAT PROTEIN 11 TPR REPEAT PROTEIN 11"/>
    <property type="match status" value="1"/>
</dbReference>
<protein>
    <recommendedName>
        <fullName evidence="4">Mitochondrial fission 1 protein</fullName>
    </recommendedName>
</protein>
<dbReference type="GO" id="GO:0000422">
    <property type="term" value="P:autophagy of mitochondrion"/>
    <property type="evidence" value="ECO:0007669"/>
    <property type="project" value="TreeGrafter"/>
</dbReference>
<dbReference type="AlphaFoldDB" id="A0A835VT60"/>
<dbReference type="InterPro" id="IPR028061">
    <property type="entry name" value="Fis1_TPR_C"/>
</dbReference>
<feature type="transmembrane region" description="Helical" evidence="1">
    <location>
        <begin position="132"/>
        <end position="153"/>
    </location>
</feature>
<dbReference type="GO" id="GO:0005778">
    <property type="term" value="C:peroxisomal membrane"/>
    <property type="evidence" value="ECO:0007669"/>
    <property type="project" value="TreeGrafter"/>
</dbReference>
<evidence type="ECO:0008006" key="4">
    <source>
        <dbReference type="Google" id="ProtNLM"/>
    </source>
</evidence>
<dbReference type="InterPro" id="IPR011990">
    <property type="entry name" value="TPR-like_helical_dom_sf"/>
</dbReference>
<dbReference type="EMBL" id="JAEHOC010000035">
    <property type="protein sequence ID" value="KAG2428352.1"/>
    <property type="molecule type" value="Genomic_DNA"/>
</dbReference>
<keyword evidence="3" id="KW-1185">Reference proteome</keyword>
<dbReference type="InterPro" id="IPR016543">
    <property type="entry name" value="Fis1"/>
</dbReference>
<dbReference type="OrthoDB" id="421154at2759"/>
<proteinExistence type="predicted"/>
<dbReference type="SUPFAM" id="SSF48452">
    <property type="entry name" value="TPR-like"/>
    <property type="match status" value="1"/>
</dbReference>
<keyword evidence="1" id="KW-0812">Transmembrane</keyword>
<dbReference type="GO" id="GO:0016559">
    <property type="term" value="P:peroxisome fission"/>
    <property type="evidence" value="ECO:0007669"/>
    <property type="project" value="TreeGrafter"/>
</dbReference>
<evidence type="ECO:0000313" key="3">
    <source>
        <dbReference type="Proteomes" id="UP000650467"/>
    </source>
</evidence>
<accession>A0A835VT60</accession>
<name>A0A835VT60_CHLIN</name>
<dbReference type="PANTHER" id="PTHR13247:SF0">
    <property type="entry name" value="MITOCHONDRIAL FISSION 1 PROTEIN"/>
    <property type="match status" value="1"/>
</dbReference>
<dbReference type="GO" id="GO:0000266">
    <property type="term" value="P:mitochondrial fission"/>
    <property type="evidence" value="ECO:0007669"/>
    <property type="project" value="InterPro"/>
</dbReference>
<dbReference type="Gene3D" id="1.25.40.10">
    <property type="entry name" value="Tetratricopeptide repeat domain"/>
    <property type="match status" value="1"/>
</dbReference>
<comment type="caution">
    <text evidence="2">The sequence shown here is derived from an EMBL/GenBank/DDBJ whole genome shotgun (WGS) entry which is preliminary data.</text>
</comment>
<dbReference type="Pfam" id="PF14853">
    <property type="entry name" value="Fis1_TPR_C"/>
    <property type="match status" value="1"/>
</dbReference>
<dbReference type="Proteomes" id="UP000650467">
    <property type="component" value="Unassembled WGS sequence"/>
</dbReference>
<keyword evidence="1" id="KW-1133">Transmembrane helix</keyword>
<gene>
    <name evidence="2" type="ORF">HXX76_010497</name>
</gene>
<evidence type="ECO:0000256" key="1">
    <source>
        <dbReference type="SAM" id="Phobius"/>
    </source>
</evidence>
<dbReference type="GO" id="GO:0005741">
    <property type="term" value="C:mitochondrial outer membrane"/>
    <property type="evidence" value="ECO:0007669"/>
    <property type="project" value="TreeGrafter"/>
</dbReference>
<organism evidence="2 3">
    <name type="scientific">Chlamydomonas incerta</name>
    <dbReference type="NCBI Taxonomy" id="51695"/>
    <lineage>
        <taxon>Eukaryota</taxon>
        <taxon>Viridiplantae</taxon>
        <taxon>Chlorophyta</taxon>
        <taxon>core chlorophytes</taxon>
        <taxon>Chlorophyceae</taxon>
        <taxon>CS clade</taxon>
        <taxon>Chlamydomonadales</taxon>
        <taxon>Chlamydomonadaceae</taxon>
        <taxon>Chlamydomonas</taxon>
    </lineage>
</organism>